<comment type="similarity">
    <text evidence="1">Belongs to the flavin monoamine oxidase family.</text>
</comment>
<dbReference type="Pfam" id="PF01593">
    <property type="entry name" value="Amino_oxidase"/>
    <property type="match status" value="2"/>
</dbReference>
<dbReference type="InterPro" id="IPR050703">
    <property type="entry name" value="Flavin_MAO"/>
</dbReference>
<dbReference type="RefSeq" id="WP_069833691.1">
    <property type="nucleotide sequence ID" value="NZ_MDGQ01000003.1"/>
</dbReference>
<accession>A0A1E5T4U4</accession>
<dbReference type="Gene3D" id="3.50.50.60">
    <property type="entry name" value="FAD/NAD(P)-binding domain"/>
    <property type="match status" value="2"/>
</dbReference>
<proteinExistence type="inferred from homology"/>
<gene>
    <name evidence="3" type="ORF">BFP71_01505</name>
</gene>
<dbReference type="InterPro" id="IPR002937">
    <property type="entry name" value="Amino_oxidase"/>
</dbReference>
<name>A0A1E5T4U4_9BACT</name>
<dbReference type="STRING" id="1563681.BFP71_01505"/>
<feature type="domain" description="Amine oxidase" evidence="2">
    <location>
        <begin position="11"/>
        <end position="85"/>
    </location>
</feature>
<organism evidence="3 4">
    <name type="scientific">Roseivirga misakiensis</name>
    <dbReference type="NCBI Taxonomy" id="1563681"/>
    <lineage>
        <taxon>Bacteria</taxon>
        <taxon>Pseudomonadati</taxon>
        <taxon>Bacteroidota</taxon>
        <taxon>Cytophagia</taxon>
        <taxon>Cytophagales</taxon>
        <taxon>Roseivirgaceae</taxon>
        <taxon>Roseivirga</taxon>
    </lineage>
</organism>
<dbReference type="SUPFAM" id="SSF54373">
    <property type="entry name" value="FAD-linked reductases, C-terminal domain"/>
    <property type="match status" value="1"/>
</dbReference>
<dbReference type="OrthoDB" id="56323at2"/>
<dbReference type="InterPro" id="IPR036188">
    <property type="entry name" value="FAD/NAD-bd_sf"/>
</dbReference>
<dbReference type="PANTHER" id="PTHR43563:SF14">
    <property type="entry name" value="AMINE OXIDASE"/>
    <property type="match status" value="1"/>
</dbReference>
<dbReference type="EMBL" id="MDGQ01000003">
    <property type="protein sequence ID" value="OEK06380.1"/>
    <property type="molecule type" value="Genomic_DNA"/>
</dbReference>
<dbReference type="GO" id="GO:0016491">
    <property type="term" value="F:oxidoreductase activity"/>
    <property type="evidence" value="ECO:0007669"/>
    <property type="project" value="InterPro"/>
</dbReference>
<dbReference type="Proteomes" id="UP000095552">
    <property type="component" value="Unassembled WGS sequence"/>
</dbReference>
<keyword evidence="4" id="KW-1185">Reference proteome</keyword>
<dbReference type="AlphaFoldDB" id="A0A1E5T4U4"/>
<evidence type="ECO:0000313" key="4">
    <source>
        <dbReference type="Proteomes" id="UP000095552"/>
    </source>
</evidence>
<reference evidence="3 4" key="1">
    <citation type="submission" date="2016-08" db="EMBL/GenBank/DDBJ databases">
        <title>Draft genome of Fabibacter sp. strain SK-8.</title>
        <authorList>
            <person name="Wong S.-K."/>
            <person name="Hamasaki K."/>
            <person name="Yoshizawa S."/>
        </authorList>
    </citation>
    <scope>NUCLEOTIDE SEQUENCE [LARGE SCALE GENOMIC DNA]</scope>
    <source>
        <strain evidence="3 4">SK-8</strain>
    </source>
</reference>
<evidence type="ECO:0000313" key="3">
    <source>
        <dbReference type="EMBL" id="OEK06380.1"/>
    </source>
</evidence>
<sequence length="353" mass="39274">MHTVIIIGAGLSGLTTAFQLNKVGIECLVLEARDLPGGRIKTLDGPIEMGATWLGDQHGHLRSLLKALKIDLFEQFTHGKISYEAKHDQPIQVFDMPAGQAPSYRIKGGSSTIIHSLIEQIPNVAISYNAIVDRIEEVDQGITVYLNNGESYNSEFVVLTTPPQLTQDKIAFDPPLPESKRALMKNTHTWMGESIKYAVRYNSPFWKTKGFSGMGFSQAGVLQEVHDHCNFEESTFVLKGFLNPNLRAFRKTDREQMVISTLARLFGEEATEFISYYEHVWQNDHFTSISNPIAVAPHQNNGHSLLREPLLDGKLIFSGTESSPVYAGYMDGAVYSGLLSAKMITDKLEKVNP</sequence>
<dbReference type="SUPFAM" id="SSF51905">
    <property type="entry name" value="FAD/NAD(P)-binding domain"/>
    <property type="match status" value="1"/>
</dbReference>
<evidence type="ECO:0000256" key="1">
    <source>
        <dbReference type="ARBA" id="ARBA00005995"/>
    </source>
</evidence>
<comment type="caution">
    <text evidence="3">The sequence shown here is derived from an EMBL/GenBank/DDBJ whole genome shotgun (WGS) entry which is preliminary data.</text>
</comment>
<feature type="domain" description="Amine oxidase" evidence="2">
    <location>
        <begin position="98"/>
        <end position="342"/>
    </location>
</feature>
<protein>
    <recommendedName>
        <fullName evidence="2">Amine oxidase domain-containing protein</fullName>
    </recommendedName>
</protein>
<dbReference type="PANTHER" id="PTHR43563">
    <property type="entry name" value="AMINE OXIDASE"/>
    <property type="match status" value="1"/>
</dbReference>
<evidence type="ECO:0000259" key="2">
    <source>
        <dbReference type="Pfam" id="PF01593"/>
    </source>
</evidence>